<evidence type="ECO:0000256" key="3">
    <source>
        <dbReference type="ARBA" id="ARBA00022692"/>
    </source>
</evidence>
<dbReference type="EMBL" id="JACXWD010000045">
    <property type="protein sequence ID" value="MBD3868837.1"/>
    <property type="molecule type" value="Genomic_DNA"/>
</dbReference>
<dbReference type="PANTHER" id="PTHR38459:SF1">
    <property type="entry name" value="PROPHAGE BACTOPRENOL-LINKED GLUCOSE TRANSLOCASE HOMOLOG"/>
    <property type="match status" value="1"/>
</dbReference>
<evidence type="ECO:0000256" key="4">
    <source>
        <dbReference type="ARBA" id="ARBA00022989"/>
    </source>
</evidence>
<feature type="transmembrane region" description="Helical" evidence="6">
    <location>
        <begin position="98"/>
        <end position="117"/>
    </location>
</feature>
<gene>
    <name evidence="8" type="ORF">IFK94_11985</name>
</gene>
<dbReference type="Proteomes" id="UP000648239">
    <property type="component" value="Unassembled WGS sequence"/>
</dbReference>
<feature type="transmembrane region" description="Helical" evidence="6">
    <location>
        <begin position="75"/>
        <end position="92"/>
    </location>
</feature>
<dbReference type="Pfam" id="PF04138">
    <property type="entry name" value="GtrA_DPMS_TM"/>
    <property type="match status" value="1"/>
</dbReference>
<feature type="domain" description="GtrA/DPMS transmembrane" evidence="7">
    <location>
        <begin position="9"/>
        <end position="123"/>
    </location>
</feature>
<dbReference type="GO" id="GO:0000271">
    <property type="term" value="P:polysaccharide biosynthetic process"/>
    <property type="evidence" value="ECO:0007669"/>
    <property type="project" value="InterPro"/>
</dbReference>
<evidence type="ECO:0000313" key="9">
    <source>
        <dbReference type="Proteomes" id="UP000648239"/>
    </source>
</evidence>
<accession>A0A8J6Y249</accession>
<dbReference type="InterPro" id="IPR051401">
    <property type="entry name" value="GtrA_CellWall_Glycosyl"/>
</dbReference>
<evidence type="ECO:0000259" key="7">
    <source>
        <dbReference type="Pfam" id="PF04138"/>
    </source>
</evidence>
<evidence type="ECO:0000256" key="1">
    <source>
        <dbReference type="ARBA" id="ARBA00004141"/>
    </source>
</evidence>
<evidence type="ECO:0000256" key="2">
    <source>
        <dbReference type="ARBA" id="ARBA00009399"/>
    </source>
</evidence>
<evidence type="ECO:0000256" key="5">
    <source>
        <dbReference type="ARBA" id="ARBA00023136"/>
    </source>
</evidence>
<keyword evidence="4 6" id="KW-1133">Transmembrane helix</keyword>
<dbReference type="PANTHER" id="PTHR38459">
    <property type="entry name" value="PROPHAGE BACTOPRENOL-LINKED GLUCOSE TRANSLOCASE HOMOLOG"/>
    <property type="match status" value="1"/>
</dbReference>
<comment type="subcellular location">
    <subcellularLocation>
        <location evidence="1">Membrane</location>
        <topology evidence="1">Multi-pass membrane protein</topology>
    </subcellularLocation>
</comment>
<feature type="transmembrane region" description="Helical" evidence="6">
    <location>
        <begin position="34"/>
        <end position="54"/>
    </location>
</feature>
<organism evidence="8 9">
    <name type="scientific">Candidatus Polarisedimenticola svalbardensis</name>
    <dbReference type="NCBI Taxonomy" id="2886004"/>
    <lineage>
        <taxon>Bacteria</taxon>
        <taxon>Pseudomonadati</taxon>
        <taxon>Acidobacteriota</taxon>
        <taxon>Candidatus Polarisedimenticolia</taxon>
        <taxon>Candidatus Polarisedimenticolales</taxon>
        <taxon>Candidatus Polarisedimenticolaceae</taxon>
        <taxon>Candidatus Polarisedimenticola</taxon>
    </lineage>
</organism>
<protein>
    <submittedName>
        <fullName evidence="8">GtrA family protein</fullName>
    </submittedName>
</protein>
<comment type="similarity">
    <text evidence="2">Belongs to the GtrA family.</text>
</comment>
<proteinExistence type="inferred from homology"/>
<evidence type="ECO:0000313" key="8">
    <source>
        <dbReference type="EMBL" id="MBD3868837.1"/>
    </source>
</evidence>
<dbReference type="InterPro" id="IPR007267">
    <property type="entry name" value="GtrA_DPMS_TM"/>
</dbReference>
<feature type="transmembrane region" description="Helical" evidence="6">
    <location>
        <begin position="7"/>
        <end position="28"/>
    </location>
</feature>
<keyword evidence="3 6" id="KW-0812">Transmembrane</keyword>
<dbReference type="AlphaFoldDB" id="A0A8J6Y249"/>
<reference evidence="8 9" key="1">
    <citation type="submission" date="2020-08" db="EMBL/GenBank/DDBJ databases">
        <title>Acidobacteriota in marine sediments use diverse sulfur dissimilation pathways.</title>
        <authorList>
            <person name="Wasmund K."/>
        </authorList>
    </citation>
    <scope>NUCLEOTIDE SEQUENCE [LARGE SCALE GENOMIC DNA]</scope>
    <source>
        <strain evidence="8">MAG AM4</strain>
    </source>
</reference>
<keyword evidence="5 6" id="KW-0472">Membrane</keyword>
<sequence length="138" mass="15263">MSFSVKLARYIVVGVIGTAIHFGVLIALVELWGVEAVTASTIGFIVTLVVSYLLNHRWTFRSDRGHLSAMPRYTVVSVCGLLLNSAIMYVTVHVLGLWYILGQCLVVVVVPLTNFLFNYHWSFRPSAEQESSDDSAAV</sequence>
<comment type="caution">
    <text evidence="8">The sequence shown here is derived from an EMBL/GenBank/DDBJ whole genome shotgun (WGS) entry which is preliminary data.</text>
</comment>
<name>A0A8J6Y249_9BACT</name>
<dbReference type="GO" id="GO:0005886">
    <property type="term" value="C:plasma membrane"/>
    <property type="evidence" value="ECO:0007669"/>
    <property type="project" value="TreeGrafter"/>
</dbReference>
<evidence type="ECO:0000256" key="6">
    <source>
        <dbReference type="SAM" id="Phobius"/>
    </source>
</evidence>